<evidence type="ECO:0000256" key="2">
    <source>
        <dbReference type="ARBA" id="ARBA00022448"/>
    </source>
</evidence>
<evidence type="ECO:0000256" key="7">
    <source>
        <dbReference type="ARBA" id="ARBA00022882"/>
    </source>
</evidence>
<evidence type="ECO:0000256" key="12">
    <source>
        <dbReference type="ARBA" id="ARBA00023157"/>
    </source>
</evidence>
<dbReference type="CDD" id="cd13433">
    <property type="entry name" value="Na_channel_gate"/>
    <property type="match status" value="1"/>
</dbReference>
<feature type="transmembrane region" description="Helical" evidence="16">
    <location>
        <begin position="1539"/>
        <end position="1558"/>
    </location>
</feature>
<feature type="domain" description="Ion transport" evidence="18">
    <location>
        <begin position="1181"/>
        <end position="1456"/>
    </location>
</feature>
<dbReference type="GO" id="GO:0086010">
    <property type="term" value="P:membrane depolarization during action potential"/>
    <property type="evidence" value="ECO:0007669"/>
    <property type="project" value="TreeGrafter"/>
</dbReference>
<dbReference type="Gene3D" id="1.10.238.10">
    <property type="entry name" value="EF-hand"/>
    <property type="match status" value="1"/>
</dbReference>
<dbReference type="STRING" id="282301.A0A267H7R8"/>
<name>A0A267H7R8_9PLAT</name>
<evidence type="ECO:0000256" key="3">
    <source>
        <dbReference type="ARBA" id="ARBA00022461"/>
    </source>
</evidence>
<evidence type="ECO:0000256" key="5">
    <source>
        <dbReference type="ARBA" id="ARBA00022692"/>
    </source>
</evidence>
<keyword evidence="9 16" id="KW-0915">Sodium</keyword>
<dbReference type="FunFam" id="1.20.120.350:FF:000059">
    <property type="entry name" value="Sodium channel protein"/>
    <property type="match status" value="1"/>
</dbReference>
<feature type="compositionally biased region" description="Basic and acidic residues" evidence="17">
    <location>
        <begin position="629"/>
        <end position="668"/>
    </location>
</feature>
<feature type="transmembrane region" description="Helical" evidence="16">
    <location>
        <begin position="262"/>
        <end position="281"/>
    </location>
</feature>
<comment type="similarity">
    <text evidence="16">Belongs to the sodium channel (TC 1.A.1.10) family.</text>
</comment>
<evidence type="ECO:0000256" key="10">
    <source>
        <dbReference type="ARBA" id="ARBA00023065"/>
    </source>
</evidence>
<dbReference type="Gene3D" id="1.10.287.70">
    <property type="match status" value="4"/>
</dbReference>
<feature type="transmembrane region" description="Helical" evidence="16">
    <location>
        <begin position="1218"/>
        <end position="1240"/>
    </location>
</feature>
<feature type="region of interest" description="Disordered" evidence="17">
    <location>
        <begin position="1017"/>
        <end position="1044"/>
    </location>
</feature>
<feature type="transmembrane region" description="Helical" evidence="16">
    <location>
        <begin position="1737"/>
        <end position="1761"/>
    </location>
</feature>
<feature type="compositionally biased region" description="Polar residues" evidence="17">
    <location>
        <begin position="10"/>
        <end position="33"/>
    </location>
</feature>
<keyword evidence="5 16" id="KW-0812">Transmembrane</keyword>
<feature type="transmembrane region" description="Helical" evidence="16">
    <location>
        <begin position="746"/>
        <end position="769"/>
    </location>
</feature>
<evidence type="ECO:0000256" key="14">
    <source>
        <dbReference type="ARBA" id="ARBA00023201"/>
    </source>
</evidence>
<feature type="compositionally biased region" description="Low complexity" evidence="17">
    <location>
        <begin position="591"/>
        <end position="602"/>
    </location>
</feature>
<feature type="region of interest" description="Disordered" evidence="17">
    <location>
        <begin position="1"/>
        <end position="68"/>
    </location>
</feature>
<comment type="caution">
    <text evidence="16">Lacks conserved residue(s) required for the propagation of feature annotation.</text>
</comment>
<dbReference type="InterPro" id="IPR043203">
    <property type="entry name" value="VGCC_Ca_Na"/>
</dbReference>
<feature type="transmembrane region" description="Helical" evidence="16">
    <location>
        <begin position="1183"/>
        <end position="1206"/>
    </location>
</feature>
<comment type="caution">
    <text evidence="19">The sequence shown here is derived from an EMBL/GenBank/DDBJ whole genome shotgun (WGS) entry which is preliminary data.</text>
</comment>
<feature type="transmembrane region" description="Helical" evidence="16">
    <location>
        <begin position="781"/>
        <end position="805"/>
    </location>
</feature>
<keyword evidence="10 16" id="KW-0406">Ion transport</keyword>
<comment type="function">
    <text evidence="16">Mediates the voltage-dependent sodium ion permeability of excitable membranes. Assuming opened or closed conformations in response to the voltage difference across the membrane, the protein forms a sodium-selective channel through which Na(+) ions may pass in accordance with their electrochemical gradient.</text>
</comment>
<accession>A0A267H7R8</accession>
<feature type="compositionally biased region" description="Gly residues" evidence="17">
    <location>
        <begin position="1031"/>
        <end position="1041"/>
    </location>
</feature>
<feature type="transmembrane region" description="Helical" evidence="16">
    <location>
        <begin position="1507"/>
        <end position="1524"/>
    </location>
</feature>
<feature type="transmembrane region" description="Helical" evidence="16">
    <location>
        <begin position="327"/>
        <end position="347"/>
    </location>
</feature>
<evidence type="ECO:0000256" key="8">
    <source>
        <dbReference type="ARBA" id="ARBA00022989"/>
    </source>
</evidence>
<dbReference type="Proteomes" id="UP000215902">
    <property type="component" value="Unassembled WGS sequence"/>
</dbReference>
<dbReference type="FunFam" id="1.20.120.350:FF:000009">
    <property type="entry name" value="Voltage-dependent T-type calcium channel subunit alpha"/>
    <property type="match status" value="1"/>
</dbReference>
<keyword evidence="8 16" id="KW-1133">Transmembrane helix</keyword>
<dbReference type="GO" id="GO:0019228">
    <property type="term" value="P:neuronal action potential"/>
    <property type="evidence" value="ECO:0007669"/>
    <property type="project" value="TreeGrafter"/>
</dbReference>
<evidence type="ECO:0000256" key="17">
    <source>
        <dbReference type="SAM" id="MobiDB-lite"/>
    </source>
</evidence>
<dbReference type="GO" id="GO:0001518">
    <property type="term" value="C:voltage-gated sodium channel complex"/>
    <property type="evidence" value="ECO:0007669"/>
    <property type="project" value="UniProtKB-UniRule"/>
</dbReference>
<keyword evidence="13" id="KW-0325">Glycoprotein</keyword>
<reference evidence="19 20" key="1">
    <citation type="submission" date="2017-06" db="EMBL/GenBank/DDBJ databases">
        <title>A platform for efficient transgenesis in Macrostomum lignano, a flatworm model organism for stem cell research.</title>
        <authorList>
            <person name="Berezikov E."/>
        </authorList>
    </citation>
    <scope>NUCLEOTIDE SEQUENCE [LARGE SCALE GENOMIC DNA]</scope>
    <source>
        <strain evidence="19">DV1</strain>
        <tissue evidence="19">Whole organism</tissue>
    </source>
</reference>
<evidence type="ECO:0000256" key="13">
    <source>
        <dbReference type="ARBA" id="ARBA00023180"/>
    </source>
</evidence>
<protein>
    <recommendedName>
        <fullName evidence="16">Sodium channel protein</fullName>
    </recommendedName>
</protein>
<organism evidence="19 20">
    <name type="scientific">Macrostomum lignano</name>
    <dbReference type="NCBI Taxonomy" id="282301"/>
    <lineage>
        <taxon>Eukaryota</taxon>
        <taxon>Metazoa</taxon>
        <taxon>Spiralia</taxon>
        <taxon>Lophotrochozoa</taxon>
        <taxon>Platyhelminthes</taxon>
        <taxon>Rhabditophora</taxon>
        <taxon>Macrostomorpha</taxon>
        <taxon>Macrostomida</taxon>
        <taxon>Macrostomidae</taxon>
        <taxon>Macrostomum</taxon>
    </lineage>
</organism>
<feature type="transmembrane region" description="Helical" evidence="16">
    <location>
        <begin position="826"/>
        <end position="854"/>
    </location>
</feature>
<dbReference type="PRINTS" id="PR00170">
    <property type="entry name" value="NACHANNEL"/>
</dbReference>
<keyword evidence="6" id="KW-0677">Repeat</keyword>
<feature type="compositionally biased region" description="Basic residues" evidence="17">
    <location>
        <begin position="534"/>
        <end position="545"/>
    </location>
</feature>
<dbReference type="InterPro" id="IPR044564">
    <property type="entry name" value="Na_chnl_inactivation_gate"/>
</dbReference>
<proteinExistence type="inferred from homology"/>
<evidence type="ECO:0000256" key="15">
    <source>
        <dbReference type="ARBA" id="ARBA00023303"/>
    </source>
</evidence>
<dbReference type="OrthoDB" id="2984333at2759"/>
<dbReference type="FunFam" id="1.10.287.70:FF:000001">
    <property type="entry name" value="Sodium channel protein"/>
    <property type="match status" value="1"/>
</dbReference>
<keyword evidence="14 16" id="KW-0739">Sodium transport</keyword>
<keyword evidence="2 16" id="KW-0813">Transport</keyword>
<dbReference type="GO" id="GO:0005248">
    <property type="term" value="F:voltage-gated sodium channel activity"/>
    <property type="evidence" value="ECO:0007669"/>
    <property type="project" value="InterPro"/>
</dbReference>
<feature type="transmembrane region" description="Helical" evidence="16">
    <location>
        <begin position="717"/>
        <end position="734"/>
    </location>
</feature>
<dbReference type="SUPFAM" id="SSF81324">
    <property type="entry name" value="Voltage-gated potassium channels"/>
    <property type="match status" value="4"/>
</dbReference>
<feature type="transmembrane region" description="Helical" evidence="16">
    <location>
        <begin position="471"/>
        <end position="493"/>
    </location>
</feature>
<feature type="transmembrane region" description="Helical" evidence="16">
    <location>
        <begin position="1247"/>
        <end position="1265"/>
    </location>
</feature>
<dbReference type="FunFam" id="1.20.120.350:FF:000019">
    <property type="entry name" value="Sodium channel protein"/>
    <property type="match status" value="1"/>
</dbReference>
<keyword evidence="11 16" id="KW-0472">Membrane</keyword>
<feature type="compositionally biased region" description="Low complexity" evidence="17">
    <location>
        <begin position="1934"/>
        <end position="1947"/>
    </location>
</feature>
<dbReference type="InterPro" id="IPR001696">
    <property type="entry name" value="Na_channel_asu"/>
</dbReference>
<dbReference type="InterPro" id="IPR027359">
    <property type="entry name" value="Volt_channel_dom_sf"/>
</dbReference>
<evidence type="ECO:0000256" key="16">
    <source>
        <dbReference type="RuleBase" id="RU361132"/>
    </source>
</evidence>
<evidence type="ECO:0000256" key="6">
    <source>
        <dbReference type="ARBA" id="ARBA00022737"/>
    </source>
</evidence>
<evidence type="ECO:0000256" key="11">
    <source>
        <dbReference type="ARBA" id="ARBA00023136"/>
    </source>
</evidence>
<evidence type="ECO:0000256" key="1">
    <source>
        <dbReference type="ARBA" id="ARBA00004651"/>
    </source>
</evidence>
<keyword evidence="3 16" id="KW-0894">Sodium channel</keyword>
<feature type="compositionally biased region" description="Low complexity" evidence="17">
    <location>
        <begin position="1108"/>
        <end position="1119"/>
    </location>
</feature>
<feature type="transmembrane region" description="Helical" evidence="16">
    <location>
        <begin position="1316"/>
        <end position="1335"/>
    </location>
</feature>
<feature type="region of interest" description="Disordered" evidence="17">
    <location>
        <begin position="511"/>
        <end position="681"/>
    </location>
</feature>
<feature type="transmembrane region" description="Helical" evidence="16">
    <location>
        <begin position="203"/>
        <end position="222"/>
    </location>
</feature>
<sequence>MQEPPKITLTGAQDSGSCESTTEPADNQQQPQRHQPDAAVTGSLASILTPKSRHSKPASLADDDDSPEFRLFDRQSFESLLRRELEYQRRVEERRLNAGEGRLVEGEIKFDDDPDAEEDKAKASPELADGCVLPSRFGDFPDELLAKPIQEIDRHIRKRSFVVVNTRFRRKYIYRFSANEAFYCMPPWNPVRKFFVYLATNQFVDYIIMLTILANCVCLALPNDVSVAEYVFLSVYTLEFIIKLCARGLVMDSYTYLRDPWNWLDVVVLLISYVMLILQNVSLSNNISVGSLRTFRVFRVLKTITIFPGMKTIISALLSSFRMLMEVIILTMFCMSVFSLVGLQVYMGVLRNKCVLSVDWSGFNSSDSLPDNGTELSADQFYANWVDNVTNWLSDGDGGYVLCGNVSGSGQCHNVAPGYVCLADRGSNPNWGFTNFDNFGWSLLSIFQLITLDFWENLYDLIIRASGTWNIIFFIIIVFFGSFYLINLMLAVVTMRYEEQALEDVKALERENQDKKRRAKQRQKTDYKFDPQKLKRKRRKTKHVPSAKVEDAAGAADAAEGASGAAEAEGSGVEAKVGANYESQAADHPTEPAGPTGAPARAWSEETSAEGPAAVKAGEESTASLRQKRQLEQLKRMQTRETIDSLARTDSHADLGDAGDALHDRDNEAEGPAGDGDTAESQGPVDRNCPCCASCCHNYVCWLQFQNKLYTFAMDPFFELFITCCIMLNTLFMATEHYPMDKTYELVLDTTNYIFTGIFTFEAVIKITAMSRQYFQSGWNVFDLIVVIASLVDVGVEGIKGLSIFRTFRLFRVFRLAQSWETMRKLLVIIFSALGAVGNLSFVLFIIVFIFAIIGMELFQGSYTAEVFGSASDVPRWNFEDFGHSMLMVFRILCGEWIEALWDCMRARGELCVVVFIPSLILGHFMVLNLFLALLLNSFSNEKLAKDDQDKEESSKFAVVKQRLSRLLAVACQPCLRLKCCLCGLAAAAEEPQESQEVGAGNGEVCTGNKEVGAGNGEVGAGNGEVSAGNGEVGAGNGEVGAGSREQLVGSGSVITVAEATAAVEQQPAKADEGAVPEEAPIENGGADAEARPVAEAEAADSVEPEGAAAADLTEPAAATEEDEEAKEELEKLRLHDCCCEPCYSPCRPGTRLACFRCSTDTAYGRRWTFMRQTMLRVTEHKVFEGIVLVLIMGSSISLCFEDVYIDEKPTTKLVLKYLNISFTVLFAIEMVLKQIALGLKRYFSQFWTFLDFFIVTISIADVMSDAVVGNGSNLGALRVLRALRAFRPLRTISRWEGMKIVVNCLMKAIPSIGNVLLVCMVFWLIFSITGIQFFKGKFYKCVDSDGNRLPAELVPDKKTCLNNTELGYQWRNSLIHFDNAMMSLVALFQVATFEGWMEVMRDAIDMTDIDLQPKRENSMVYYLYFVIFIVVGSFFILNLFIGVIIDNFNNLKKKKENILEVFLTPSQKSYYNTMRKLGKKKPTKTIRRPKNRFQDFFYDLSMSNKFELIIVVLIFLNMAAMMIEHDKQPKIIGQCLEVVNLMFTTIFTLEAVVKLIGLRWHYFKSPWNIYDFVIVILSLFDVASKLAPGEVLSEVMNNVVITPTLLRIVRVFRIGRVLRLIKAAKGIRKLLFALIISLPALFNIGALLLLIVFIYAIVGMSLFGNVKQEGALNDVVNFETFDRTMVLLFRLTTSAGWNDILYSLMVTPPNCNSTHVERNGVAKEVNNGNCSSPELALIYMTTFVLVNFLIVINLYIAIILENFNQAHEQEEVGITDDDFDMFYIVWERYDPHATQYIRYDQLSDFVAELDEPLGIPKPNIIALTSFDIVIVEGDMLHCLDILVALVRNVLGSIEDSGEFRDTMAEMEKKFRETFPTRVRTVAISTTLRRKKEDIAAKTLQRAWRRQKTQRAFRHATENALALQGRNHPLHMGSSISVRPSPRPSNQ</sequence>
<feature type="region of interest" description="Disordered" evidence="17">
    <location>
        <begin position="1925"/>
        <end position="1947"/>
    </location>
</feature>
<keyword evidence="15 16" id="KW-0407">Ion channel</keyword>
<feature type="transmembrane region" description="Helical" evidence="16">
    <location>
        <begin position="301"/>
        <end position="320"/>
    </location>
</feature>
<gene>
    <name evidence="19" type="ORF">BOX15_Mlig031959g1</name>
</gene>
<evidence type="ECO:0000259" key="18">
    <source>
        <dbReference type="Pfam" id="PF00520"/>
    </source>
</evidence>
<feature type="domain" description="Ion transport" evidence="18">
    <location>
        <begin position="716"/>
        <end position="943"/>
    </location>
</feature>
<feature type="domain" description="Ion transport" evidence="18">
    <location>
        <begin position="202"/>
        <end position="501"/>
    </location>
</feature>
<evidence type="ECO:0000313" key="20">
    <source>
        <dbReference type="Proteomes" id="UP000215902"/>
    </source>
</evidence>
<feature type="transmembrane region" description="Helical" evidence="16">
    <location>
        <begin position="1631"/>
        <end position="1659"/>
    </location>
</feature>
<evidence type="ECO:0000256" key="9">
    <source>
        <dbReference type="ARBA" id="ARBA00023053"/>
    </source>
</evidence>
<keyword evidence="20" id="KW-1185">Reference proteome</keyword>
<dbReference type="InterPro" id="IPR005821">
    <property type="entry name" value="Ion_trans_dom"/>
</dbReference>
<dbReference type="PANTHER" id="PTHR10037">
    <property type="entry name" value="VOLTAGE-GATED CATION CHANNEL CALCIUM AND SODIUM"/>
    <property type="match status" value="1"/>
</dbReference>
<keyword evidence="7 16" id="KW-0851">Voltage-gated channel</keyword>
<evidence type="ECO:0000313" key="19">
    <source>
        <dbReference type="EMBL" id="PAA93724.1"/>
    </source>
</evidence>
<keyword evidence="4" id="KW-1003">Cell membrane</keyword>
<feature type="compositionally biased region" description="Basic and acidic residues" evidence="17">
    <location>
        <begin position="523"/>
        <end position="533"/>
    </location>
</feature>
<dbReference type="EMBL" id="NIVC01000022">
    <property type="protein sequence ID" value="PAA93724.1"/>
    <property type="molecule type" value="Genomic_DNA"/>
</dbReference>
<feature type="region of interest" description="Disordered" evidence="17">
    <location>
        <begin position="1064"/>
        <end position="1127"/>
    </location>
</feature>
<dbReference type="Gene3D" id="1.20.120.350">
    <property type="entry name" value="Voltage-gated potassium channels. Chain C"/>
    <property type="match status" value="4"/>
</dbReference>
<feature type="transmembrane region" description="Helical" evidence="16">
    <location>
        <begin position="228"/>
        <end position="250"/>
    </location>
</feature>
<dbReference type="PANTHER" id="PTHR10037:SF62">
    <property type="entry name" value="SODIUM CHANNEL PROTEIN 60E"/>
    <property type="match status" value="1"/>
</dbReference>
<keyword evidence="12" id="KW-1015">Disulfide bond</keyword>
<feature type="compositionally biased region" description="Low complexity" evidence="17">
    <location>
        <begin position="552"/>
        <end position="579"/>
    </location>
</feature>
<dbReference type="Pfam" id="PF00520">
    <property type="entry name" value="Ion_trans"/>
    <property type="match status" value="4"/>
</dbReference>
<feature type="domain" description="Ion transport" evidence="18">
    <location>
        <begin position="1507"/>
        <end position="1771"/>
    </location>
</feature>
<evidence type="ECO:0000256" key="4">
    <source>
        <dbReference type="ARBA" id="ARBA00022475"/>
    </source>
</evidence>
<feature type="transmembrane region" description="Helical" evidence="16">
    <location>
        <begin position="1420"/>
        <end position="1446"/>
    </location>
</feature>
<comment type="subcellular location">
    <subcellularLocation>
        <location evidence="1 16">Cell membrane</location>
        <topology evidence="1 16">Multi-pass membrane protein</topology>
    </subcellularLocation>
</comment>
<feature type="transmembrane region" description="Helical" evidence="16">
    <location>
        <begin position="915"/>
        <end position="936"/>
    </location>
</feature>